<evidence type="ECO:0000256" key="1">
    <source>
        <dbReference type="SAM" id="SignalP"/>
    </source>
</evidence>
<reference evidence="2" key="1">
    <citation type="submission" date="2018-01" db="EMBL/GenBank/DDBJ databases">
        <title>An insight into the sialome of Amazonian anophelines.</title>
        <authorList>
            <person name="Ribeiro J.M."/>
            <person name="Scarpassa V."/>
            <person name="Calvo E."/>
        </authorList>
    </citation>
    <scope>NUCLEOTIDE SEQUENCE</scope>
    <source>
        <tissue evidence="2">Salivary glands</tissue>
    </source>
</reference>
<dbReference type="EMBL" id="GGFJ01012586">
    <property type="protein sequence ID" value="MBW61727.1"/>
    <property type="molecule type" value="Transcribed_RNA"/>
</dbReference>
<evidence type="ECO:0000313" key="2">
    <source>
        <dbReference type="EMBL" id="MBW61727.1"/>
    </source>
</evidence>
<protein>
    <submittedName>
        <fullName evidence="2">Putative secreted protein</fullName>
    </submittedName>
</protein>
<feature type="chain" id="PRO_5014701652" evidence="1">
    <location>
        <begin position="25"/>
        <end position="100"/>
    </location>
</feature>
<dbReference type="AlphaFoldDB" id="A0A2M4C8S7"/>
<accession>A0A2M4C8S7</accession>
<keyword evidence="1" id="KW-0732">Signal</keyword>
<proteinExistence type="predicted"/>
<feature type="signal peptide" evidence="1">
    <location>
        <begin position="1"/>
        <end position="24"/>
    </location>
</feature>
<sequence length="100" mass="10770">MVMQVVHLLYSLLLMLLLATPVPSSRVGDANRTRECAACDAAGEGGHRRSSIDGPLTDSLLQRIERIEHIVGAKETVLARRGCCCCCRCCSLTVPCRPGS</sequence>
<name>A0A2M4C8S7_9DIPT</name>
<organism evidence="2">
    <name type="scientific">Anopheles marajoara</name>
    <dbReference type="NCBI Taxonomy" id="58244"/>
    <lineage>
        <taxon>Eukaryota</taxon>
        <taxon>Metazoa</taxon>
        <taxon>Ecdysozoa</taxon>
        <taxon>Arthropoda</taxon>
        <taxon>Hexapoda</taxon>
        <taxon>Insecta</taxon>
        <taxon>Pterygota</taxon>
        <taxon>Neoptera</taxon>
        <taxon>Endopterygota</taxon>
        <taxon>Diptera</taxon>
        <taxon>Nematocera</taxon>
        <taxon>Culicoidea</taxon>
        <taxon>Culicidae</taxon>
        <taxon>Anophelinae</taxon>
        <taxon>Anopheles</taxon>
    </lineage>
</organism>